<evidence type="ECO:0000256" key="2">
    <source>
        <dbReference type="ARBA" id="ARBA00012438"/>
    </source>
</evidence>
<dbReference type="Pfam" id="PF00072">
    <property type="entry name" value="Response_reg"/>
    <property type="match status" value="1"/>
</dbReference>
<dbReference type="SMART" id="SM00448">
    <property type="entry name" value="REC"/>
    <property type="match status" value="1"/>
</dbReference>
<dbReference type="EMBL" id="VTOW01000002">
    <property type="protein sequence ID" value="NKE71166.1"/>
    <property type="molecule type" value="Genomic_DNA"/>
</dbReference>
<dbReference type="PRINTS" id="PR00344">
    <property type="entry name" value="BCTRLSENSOR"/>
</dbReference>
<proteinExistence type="predicted"/>
<dbReference type="GO" id="GO:0000155">
    <property type="term" value="F:phosphorelay sensor kinase activity"/>
    <property type="evidence" value="ECO:0007669"/>
    <property type="project" value="InterPro"/>
</dbReference>
<dbReference type="InterPro" id="IPR011006">
    <property type="entry name" value="CheY-like_superfamily"/>
</dbReference>
<dbReference type="Proteomes" id="UP000534783">
    <property type="component" value="Unassembled WGS sequence"/>
</dbReference>
<dbReference type="Gene3D" id="3.40.50.2300">
    <property type="match status" value="1"/>
</dbReference>
<feature type="domain" description="Response regulatory" evidence="9">
    <location>
        <begin position="11"/>
        <end position="126"/>
    </location>
</feature>
<name>A0A7X6IB69_9BACT</name>
<dbReference type="EC" id="2.7.13.3" evidence="2"/>
<dbReference type="Gene3D" id="1.10.287.130">
    <property type="match status" value="1"/>
</dbReference>
<evidence type="ECO:0000313" key="10">
    <source>
        <dbReference type="EMBL" id="NKE71166.1"/>
    </source>
</evidence>
<dbReference type="SMART" id="SM00388">
    <property type="entry name" value="HisKA"/>
    <property type="match status" value="1"/>
</dbReference>
<comment type="caution">
    <text evidence="10">The sequence shown here is derived from an EMBL/GenBank/DDBJ whole genome shotgun (WGS) entry which is preliminary data.</text>
</comment>
<dbReference type="SUPFAM" id="SSF47384">
    <property type="entry name" value="Homodimeric domain of signal transducing histidine kinase"/>
    <property type="match status" value="1"/>
</dbReference>
<organism evidence="10 11">
    <name type="scientific">Candidatus Manganitrophus noduliformans</name>
    <dbReference type="NCBI Taxonomy" id="2606439"/>
    <lineage>
        <taxon>Bacteria</taxon>
        <taxon>Pseudomonadati</taxon>
        <taxon>Nitrospirota</taxon>
        <taxon>Nitrospiria</taxon>
        <taxon>Candidatus Troglogloeales</taxon>
        <taxon>Candidatus Manganitrophaceae</taxon>
        <taxon>Candidatus Manganitrophus</taxon>
    </lineage>
</organism>
<feature type="region of interest" description="Disordered" evidence="7">
    <location>
        <begin position="376"/>
        <end position="399"/>
    </location>
</feature>
<dbReference type="InterPro" id="IPR004358">
    <property type="entry name" value="Sig_transdc_His_kin-like_C"/>
</dbReference>
<dbReference type="PANTHER" id="PTHR43047:SF72">
    <property type="entry name" value="OSMOSENSING HISTIDINE PROTEIN KINASE SLN1"/>
    <property type="match status" value="1"/>
</dbReference>
<protein>
    <recommendedName>
        <fullName evidence="2">histidine kinase</fullName>
        <ecNumber evidence="2">2.7.13.3</ecNumber>
    </recommendedName>
</protein>
<comment type="catalytic activity">
    <reaction evidence="1">
        <text>ATP + protein L-histidine = ADP + protein N-phospho-L-histidine.</text>
        <dbReference type="EC" id="2.7.13.3"/>
    </reaction>
</comment>
<reference evidence="10 11" key="1">
    <citation type="journal article" date="2020" name="Nature">
        <title>Bacterial chemolithoautotrophy via manganese oxidation.</title>
        <authorList>
            <person name="Yu H."/>
            <person name="Leadbetter J.R."/>
        </authorList>
    </citation>
    <scope>NUCLEOTIDE SEQUENCE [LARGE SCALE GENOMIC DNA]</scope>
    <source>
        <strain evidence="10 11">Mn-1</strain>
    </source>
</reference>
<feature type="modified residue" description="4-aspartylphosphate" evidence="6">
    <location>
        <position position="60"/>
    </location>
</feature>
<dbReference type="PROSITE" id="PS50110">
    <property type="entry name" value="RESPONSE_REGULATORY"/>
    <property type="match status" value="1"/>
</dbReference>
<dbReference type="CDD" id="cd17569">
    <property type="entry name" value="REC_HupR-like"/>
    <property type="match status" value="1"/>
</dbReference>
<dbReference type="PANTHER" id="PTHR43047">
    <property type="entry name" value="TWO-COMPONENT HISTIDINE PROTEIN KINASE"/>
    <property type="match status" value="1"/>
</dbReference>
<keyword evidence="3 6" id="KW-0597">Phosphoprotein</keyword>
<dbReference type="GO" id="GO:0005886">
    <property type="term" value="C:plasma membrane"/>
    <property type="evidence" value="ECO:0007669"/>
    <property type="project" value="TreeGrafter"/>
</dbReference>
<dbReference type="InterPro" id="IPR036890">
    <property type="entry name" value="HATPase_C_sf"/>
</dbReference>
<gene>
    <name evidence="10" type="ORF">MNODULE_10505</name>
</gene>
<keyword evidence="4" id="KW-0808">Transferase</keyword>
<dbReference type="PROSITE" id="PS50109">
    <property type="entry name" value="HIS_KIN"/>
    <property type="match status" value="1"/>
</dbReference>
<dbReference type="InterPro" id="IPR003594">
    <property type="entry name" value="HATPase_dom"/>
</dbReference>
<dbReference type="SUPFAM" id="SSF55874">
    <property type="entry name" value="ATPase domain of HSP90 chaperone/DNA topoisomerase II/histidine kinase"/>
    <property type="match status" value="1"/>
</dbReference>
<evidence type="ECO:0000259" key="8">
    <source>
        <dbReference type="PROSITE" id="PS50109"/>
    </source>
</evidence>
<dbReference type="RefSeq" id="WP_168059551.1">
    <property type="nucleotide sequence ID" value="NZ_VTOW01000002.1"/>
</dbReference>
<dbReference type="AlphaFoldDB" id="A0A7X6IB69"/>
<dbReference type="InterPro" id="IPR036097">
    <property type="entry name" value="HisK_dim/P_sf"/>
</dbReference>
<dbReference type="Gene3D" id="3.30.565.10">
    <property type="entry name" value="Histidine kinase-like ATPase, C-terminal domain"/>
    <property type="match status" value="1"/>
</dbReference>
<evidence type="ECO:0000313" key="11">
    <source>
        <dbReference type="Proteomes" id="UP000534783"/>
    </source>
</evidence>
<feature type="domain" description="Histidine kinase" evidence="8">
    <location>
        <begin position="164"/>
        <end position="383"/>
    </location>
</feature>
<dbReference type="InterPro" id="IPR003661">
    <property type="entry name" value="HisK_dim/P_dom"/>
</dbReference>
<keyword evidence="11" id="KW-1185">Reference proteome</keyword>
<evidence type="ECO:0000256" key="6">
    <source>
        <dbReference type="PROSITE-ProRule" id="PRU00169"/>
    </source>
</evidence>
<evidence type="ECO:0000256" key="5">
    <source>
        <dbReference type="ARBA" id="ARBA00022777"/>
    </source>
</evidence>
<evidence type="ECO:0000259" key="9">
    <source>
        <dbReference type="PROSITE" id="PS50110"/>
    </source>
</evidence>
<dbReference type="InterPro" id="IPR005467">
    <property type="entry name" value="His_kinase_dom"/>
</dbReference>
<dbReference type="SUPFAM" id="SSF52172">
    <property type="entry name" value="CheY-like"/>
    <property type="match status" value="1"/>
</dbReference>
<evidence type="ECO:0000256" key="7">
    <source>
        <dbReference type="SAM" id="MobiDB-lite"/>
    </source>
</evidence>
<dbReference type="GO" id="GO:0009927">
    <property type="term" value="F:histidine phosphotransfer kinase activity"/>
    <property type="evidence" value="ECO:0007669"/>
    <property type="project" value="TreeGrafter"/>
</dbReference>
<dbReference type="SMART" id="SM00387">
    <property type="entry name" value="HATPase_c"/>
    <property type="match status" value="1"/>
</dbReference>
<dbReference type="Pfam" id="PF00512">
    <property type="entry name" value="HisKA"/>
    <property type="match status" value="1"/>
</dbReference>
<evidence type="ECO:0000256" key="4">
    <source>
        <dbReference type="ARBA" id="ARBA00022679"/>
    </source>
</evidence>
<sequence>MQQGIHPKDYPVLFVDDEEMALISLEEQYEREFTIYTAKSGKEAIETLQAHPEIALIISDQRMPGMSGVEFLAQAKKAVPEAVRMLLTAYTEMEMVIEAINKGNIYRYITKPYDVADLRCAMIQGIEHYYLVKERDRLYAEKIETLKRVARTNRLTAIGTLAAGMAHEINNPMVAIYTFLQMLPQKLKEPQLDKEYLEKFYSLSIREAERIQTLIRKLLDFSKNGDQDELIFKESQINLILQEVVSLLKHEANKKETTLDLQLASDIPLGKIDSEKIRQVFLNLILNAIHATRSGKITATSSFHQDERGQGYLQVAVADTGAGISEENLEKLFNPFFTTKDAQGTGLGLMICHHIVDQHRGNIDVQSKLGKGTTMTVQIPVDPTRHERRKTERREKSRD</sequence>
<dbReference type="Pfam" id="PF02518">
    <property type="entry name" value="HATPase_c"/>
    <property type="match status" value="1"/>
</dbReference>
<accession>A0A7X6IB69</accession>
<dbReference type="CDD" id="cd00082">
    <property type="entry name" value="HisKA"/>
    <property type="match status" value="1"/>
</dbReference>
<evidence type="ECO:0000256" key="3">
    <source>
        <dbReference type="ARBA" id="ARBA00022553"/>
    </source>
</evidence>
<dbReference type="InterPro" id="IPR001789">
    <property type="entry name" value="Sig_transdc_resp-reg_receiver"/>
</dbReference>
<keyword evidence="5" id="KW-0418">Kinase</keyword>
<feature type="compositionally biased region" description="Basic and acidic residues" evidence="7">
    <location>
        <begin position="383"/>
        <end position="399"/>
    </location>
</feature>
<evidence type="ECO:0000256" key="1">
    <source>
        <dbReference type="ARBA" id="ARBA00000085"/>
    </source>
</evidence>